<keyword evidence="10" id="KW-1185">Reference proteome</keyword>
<feature type="transmembrane region" description="Helical" evidence="7">
    <location>
        <begin position="16"/>
        <end position="42"/>
    </location>
</feature>
<reference evidence="9 10" key="1">
    <citation type="journal article" date="2008" name="Proc. Natl. Acad. Sci. U.S.A.">
        <title>Niche adaptation and genome expansion in the chlorophyll d-producing cyanobacterium Acaryochloris marina.</title>
        <authorList>
            <person name="Swingley W.D."/>
            <person name="Chen M."/>
            <person name="Cheung P.C."/>
            <person name="Conrad A.L."/>
            <person name="Dejesa L.C."/>
            <person name="Hao J."/>
            <person name="Honchak B.M."/>
            <person name="Karbach L.E."/>
            <person name="Kurdoglu A."/>
            <person name="Lahiri S."/>
            <person name="Mastrian S.D."/>
            <person name="Miyashita H."/>
            <person name="Page L."/>
            <person name="Ramakrishna P."/>
            <person name="Satoh S."/>
            <person name="Sattley W.M."/>
            <person name="Shimada Y."/>
            <person name="Taylor H.L."/>
            <person name="Tomo T."/>
            <person name="Tsuchiya T."/>
            <person name="Wang Z.T."/>
            <person name="Raymond J."/>
            <person name="Mimuro M."/>
            <person name="Blankenship R.E."/>
            <person name="Touchman J.W."/>
        </authorList>
    </citation>
    <scope>NUCLEOTIDE SEQUENCE [LARGE SCALE GENOMIC DNA]</scope>
    <source>
        <strain evidence="10">MBIC 11017</strain>
    </source>
</reference>
<dbReference type="KEGG" id="amr:AM1_4933"/>
<dbReference type="HOGENOM" id="CLU_044208_4_2_3"/>
<evidence type="ECO:0000313" key="9">
    <source>
        <dbReference type="EMBL" id="ABW29904.1"/>
    </source>
</evidence>
<dbReference type="GO" id="GO:0005886">
    <property type="term" value="C:plasma membrane"/>
    <property type="evidence" value="ECO:0007669"/>
    <property type="project" value="UniProtKB-SubCell"/>
</dbReference>
<feature type="transmembrane region" description="Helical" evidence="7">
    <location>
        <begin position="54"/>
        <end position="75"/>
    </location>
</feature>
<dbReference type="Pfam" id="PF09335">
    <property type="entry name" value="VTT_dom"/>
    <property type="match status" value="1"/>
</dbReference>
<dbReference type="OrthoDB" id="9813426at2"/>
<keyword evidence="4 7" id="KW-0812">Transmembrane</keyword>
<protein>
    <submittedName>
        <fullName evidence="9">Membrane protein, DedA family, putative</fullName>
    </submittedName>
</protein>
<evidence type="ECO:0000256" key="4">
    <source>
        <dbReference type="ARBA" id="ARBA00022692"/>
    </source>
</evidence>
<dbReference type="eggNOG" id="COG0586">
    <property type="taxonomic scope" value="Bacteria"/>
</dbReference>
<accession>B0C4M1</accession>
<evidence type="ECO:0000256" key="3">
    <source>
        <dbReference type="ARBA" id="ARBA00022475"/>
    </source>
</evidence>
<comment type="similarity">
    <text evidence="2">Belongs to the DedA family.</text>
</comment>
<feature type="domain" description="VTT" evidence="8">
    <location>
        <begin position="34"/>
        <end position="160"/>
    </location>
</feature>
<evidence type="ECO:0000313" key="10">
    <source>
        <dbReference type="Proteomes" id="UP000000268"/>
    </source>
</evidence>
<evidence type="ECO:0000256" key="5">
    <source>
        <dbReference type="ARBA" id="ARBA00022989"/>
    </source>
</evidence>
<sequence length="213" mass="23131">MDWISLDTLQTLAHQYGYWVVCFGILFENLGLPIPGEAIVLVGGFLAGEGDLNYFGVLGSAIAGSTIGGTCGYWVGHFGGWSLLSRAGRLVNMSEERLLDIKDGFSTNAARTVLIGRFVALLRIFASPLAGIAEMPFPRFVFFNTLGACLWALVMVTLAYFAGEIIPLSRLVSSVSQFGLFVLLAIAAWLLWPRLHNLIRRTALQEASESDAP</sequence>
<dbReference type="AlphaFoldDB" id="B0C4M1"/>
<evidence type="ECO:0000259" key="8">
    <source>
        <dbReference type="Pfam" id="PF09335"/>
    </source>
</evidence>
<proteinExistence type="inferred from homology"/>
<feature type="transmembrane region" description="Helical" evidence="7">
    <location>
        <begin position="140"/>
        <end position="162"/>
    </location>
</feature>
<organism evidence="9 10">
    <name type="scientific">Acaryochloris marina (strain MBIC 11017)</name>
    <dbReference type="NCBI Taxonomy" id="329726"/>
    <lineage>
        <taxon>Bacteria</taxon>
        <taxon>Bacillati</taxon>
        <taxon>Cyanobacteriota</taxon>
        <taxon>Cyanophyceae</taxon>
        <taxon>Acaryochloridales</taxon>
        <taxon>Acaryochloridaceae</taxon>
        <taxon>Acaryochloris</taxon>
    </lineage>
</organism>
<keyword evidence="3" id="KW-1003">Cell membrane</keyword>
<dbReference type="PANTHER" id="PTHR42709:SF6">
    <property type="entry name" value="UNDECAPRENYL PHOSPHATE TRANSPORTER A"/>
    <property type="match status" value="1"/>
</dbReference>
<keyword evidence="6 7" id="KW-0472">Membrane</keyword>
<dbReference type="RefSeq" id="WP_012165177.1">
    <property type="nucleotide sequence ID" value="NC_009925.1"/>
</dbReference>
<evidence type="ECO:0000256" key="2">
    <source>
        <dbReference type="ARBA" id="ARBA00010792"/>
    </source>
</evidence>
<dbReference type="Proteomes" id="UP000000268">
    <property type="component" value="Chromosome"/>
</dbReference>
<evidence type="ECO:0000256" key="7">
    <source>
        <dbReference type="SAM" id="Phobius"/>
    </source>
</evidence>
<name>B0C4M1_ACAM1</name>
<feature type="transmembrane region" description="Helical" evidence="7">
    <location>
        <begin position="174"/>
        <end position="192"/>
    </location>
</feature>
<dbReference type="InterPro" id="IPR032816">
    <property type="entry name" value="VTT_dom"/>
</dbReference>
<dbReference type="STRING" id="329726.AM1_4933"/>
<keyword evidence="5 7" id="KW-1133">Transmembrane helix</keyword>
<evidence type="ECO:0000256" key="1">
    <source>
        <dbReference type="ARBA" id="ARBA00004651"/>
    </source>
</evidence>
<gene>
    <name evidence="9" type="ordered locus">AM1_4933</name>
</gene>
<feature type="transmembrane region" description="Helical" evidence="7">
    <location>
        <begin position="114"/>
        <end position="133"/>
    </location>
</feature>
<dbReference type="InterPro" id="IPR051311">
    <property type="entry name" value="DedA_domain"/>
</dbReference>
<dbReference type="PANTHER" id="PTHR42709">
    <property type="entry name" value="ALKALINE PHOSPHATASE LIKE PROTEIN"/>
    <property type="match status" value="1"/>
</dbReference>
<comment type="subcellular location">
    <subcellularLocation>
        <location evidence="1">Cell membrane</location>
        <topology evidence="1">Multi-pass membrane protein</topology>
    </subcellularLocation>
</comment>
<dbReference type="EMBL" id="CP000828">
    <property type="protein sequence ID" value="ABW29904.1"/>
    <property type="molecule type" value="Genomic_DNA"/>
</dbReference>
<evidence type="ECO:0000256" key="6">
    <source>
        <dbReference type="ARBA" id="ARBA00023136"/>
    </source>
</evidence>